<dbReference type="Pfam" id="PF18986">
    <property type="entry name" value="DUF5719"/>
    <property type="match status" value="1"/>
</dbReference>
<accession>A0A1Q2CFW7</accession>
<dbReference type="RefSeq" id="WP_077342641.1">
    <property type="nucleotide sequence ID" value="NZ_CP019605.1"/>
</dbReference>
<reference evidence="1 2" key="1">
    <citation type="journal article" date="2016" name="Int. J. Syst. Evol. Microbiol.">
        <title>Tessaracoccus flavus sp. nov., isolated from the drainage system of a lindane-producing factory.</title>
        <authorList>
            <person name="Kumari R."/>
            <person name="Singh P."/>
            <person name="Schumann P."/>
            <person name="Lal R."/>
        </authorList>
    </citation>
    <scope>NUCLEOTIDE SEQUENCE [LARGE SCALE GENOMIC DNA]</scope>
    <source>
        <strain evidence="1 2">RP1T</strain>
    </source>
</reference>
<dbReference type="Proteomes" id="UP000188324">
    <property type="component" value="Chromosome"/>
</dbReference>
<dbReference type="OrthoDB" id="3734478at2"/>
<proteinExistence type="predicted"/>
<name>A0A1Q2CFW7_9ACTN</name>
<protein>
    <submittedName>
        <fullName evidence="1">Uncharacterized protein</fullName>
    </submittedName>
</protein>
<organism evidence="1 2">
    <name type="scientific">Tessaracoccus flavus</name>
    <dbReference type="NCBI Taxonomy" id="1610493"/>
    <lineage>
        <taxon>Bacteria</taxon>
        <taxon>Bacillati</taxon>
        <taxon>Actinomycetota</taxon>
        <taxon>Actinomycetes</taxon>
        <taxon>Propionibacteriales</taxon>
        <taxon>Propionibacteriaceae</taxon>
        <taxon>Tessaracoccus</taxon>
    </lineage>
</organism>
<dbReference type="InterPro" id="IPR043777">
    <property type="entry name" value="DUF5719"/>
</dbReference>
<evidence type="ECO:0000313" key="1">
    <source>
        <dbReference type="EMBL" id="AQP45008.1"/>
    </source>
</evidence>
<keyword evidence="2" id="KW-1185">Reference proteome</keyword>
<sequence length="412" mass="40501">MIRRTALSLAALLAVVAVAALLALLSPARQTPPVAVDLPQTSRVVCLVAGRVLVRDVANVEVRGLSGNAESAEGGELTIDEPVVLRAERRLAAGVLVEQEQRSYAPCQPAVTSGMVVVADPASTELILANADGNEATVDLTLLGADGEVVAVGARGIALAPGSTRRVALSVLAPDGPVGVAFRASQGRVALIGAAVEGRPTRFTPPSDPSTEHVVGGIPAGATAVQLLVSNPHENRVEVSVEALGASASFEPASATGISVAPRSTMAIDLGDALAGEAAALQIAADQAVGVSVVAGVGAGSPATLTGGVASSELSLNAPGGSALVVSNPGDGEATVDVSVGGADQQLTVDAGLTVAVPLPEGGQLEVDLSADSPVVAAAVSATEAGTVVVPAADSVDAAVRGVPARLDPTLR</sequence>
<dbReference type="STRING" id="1610493.RPIT_09590"/>
<gene>
    <name evidence="1" type="ORF">RPIT_09590</name>
</gene>
<dbReference type="KEGG" id="tfl:RPIT_09590"/>
<dbReference type="EMBL" id="CP019605">
    <property type="protein sequence ID" value="AQP45008.1"/>
    <property type="molecule type" value="Genomic_DNA"/>
</dbReference>
<evidence type="ECO:0000313" key="2">
    <source>
        <dbReference type="Proteomes" id="UP000188324"/>
    </source>
</evidence>
<dbReference type="AlphaFoldDB" id="A0A1Q2CFW7"/>